<dbReference type="OMA" id="ACMFRQD"/>
<name>A0A9J6DTJ2_RHIMP</name>
<evidence type="ECO:0000256" key="2">
    <source>
        <dbReference type="ARBA" id="ARBA00005679"/>
    </source>
</evidence>
<dbReference type="GO" id="GO:0016671">
    <property type="term" value="F:oxidoreductase activity, acting on a sulfur group of donors, disulfide as acceptor"/>
    <property type="evidence" value="ECO:0007669"/>
    <property type="project" value="InterPro"/>
</dbReference>
<evidence type="ECO:0000256" key="5">
    <source>
        <dbReference type="ARBA" id="ARBA00023180"/>
    </source>
</evidence>
<evidence type="ECO:0000256" key="4">
    <source>
        <dbReference type="ARBA" id="ARBA00022729"/>
    </source>
</evidence>
<reference evidence="7" key="2">
    <citation type="submission" date="2021-09" db="EMBL/GenBank/DDBJ databases">
        <authorList>
            <person name="Jia N."/>
            <person name="Wang J."/>
            <person name="Shi W."/>
            <person name="Du L."/>
            <person name="Sun Y."/>
            <person name="Zhan W."/>
            <person name="Jiang J."/>
            <person name="Wang Q."/>
            <person name="Zhang B."/>
            <person name="Ji P."/>
            <person name="Sakyi L.B."/>
            <person name="Cui X."/>
            <person name="Yuan T."/>
            <person name="Jiang B."/>
            <person name="Yang W."/>
            <person name="Lam T.T.-Y."/>
            <person name="Chang Q."/>
            <person name="Ding S."/>
            <person name="Wang X."/>
            <person name="Zhu J."/>
            <person name="Ruan X."/>
            <person name="Zhao L."/>
            <person name="Wei J."/>
            <person name="Que T."/>
            <person name="Du C."/>
            <person name="Cheng J."/>
            <person name="Dai P."/>
            <person name="Han X."/>
            <person name="Huang E."/>
            <person name="Gao Y."/>
            <person name="Liu J."/>
            <person name="Shao H."/>
            <person name="Ye R."/>
            <person name="Li L."/>
            <person name="Wei W."/>
            <person name="Wang X."/>
            <person name="Wang C."/>
            <person name="Huo Q."/>
            <person name="Li W."/>
            <person name="Guo W."/>
            <person name="Chen H."/>
            <person name="Chen S."/>
            <person name="Zhou L."/>
            <person name="Zhou L."/>
            <person name="Ni X."/>
            <person name="Tian J."/>
            <person name="Zhou Y."/>
            <person name="Sheng Y."/>
            <person name="Liu T."/>
            <person name="Pan Y."/>
            <person name="Xia L."/>
            <person name="Li J."/>
            <person name="Zhao F."/>
            <person name="Cao W."/>
        </authorList>
    </citation>
    <scope>NUCLEOTIDE SEQUENCE</scope>
    <source>
        <strain evidence="7">Rmic-2018</strain>
        <tissue evidence="7">Larvae</tissue>
    </source>
</reference>
<evidence type="ECO:0000256" key="6">
    <source>
        <dbReference type="SAM" id="SignalP"/>
    </source>
</evidence>
<dbReference type="AlphaFoldDB" id="A0A9J6DTJ2"/>
<gene>
    <name evidence="7" type="ORF">HPB51_005624</name>
</gene>
<organism evidence="7 8">
    <name type="scientific">Rhipicephalus microplus</name>
    <name type="common">Cattle tick</name>
    <name type="synonym">Boophilus microplus</name>
    <dbReference type="NCBI Taxonomy" id="6941"/>
    <lineage>
        <taxon>Eukaryota</taxon>
        <taxon>Metazoa</taxon>
        <taxon>Ecdysozoa</taxon>
        <taxon>Arthropoda</taxon>
        <taxon>Chelicerata</taxon>
        <taxon>Arachnida</taxon>
        <taxon>Acari</taxon>
        <taxon>Parasitiformes</taxon>
        <taxon>Ixodida</taxon>
        <taxon>Ixodoidea</taxon>
        <taxon>Ixodidae</taxon>
        <taxon>Rhipicephalinae</taxon>
        <taxon>Rhipicephalus</taxon>
        <taxon>Boophilus</taxon>
    </lineage>
</organism>
<comment type="subcellular location">
    <subcellularLocation>
        <location evidence="1">Secreted</location>
    </subcellularLocation>
</comment>
<feature type="chain" id="PRO_5039893667" description="Gamma-interferon inducible lysosomal thiol reductase" evidence="6">
    <location>
        <begin position="30"/>
        <end position="242"/>
    </location>
</feature>
<evidence type="ECO:0008006" key="9">
    <source>
        <dbReference type="Google" id="ProtNLM"/>
    </source>
</evidence>
<sequence>MPLAMPTLKGGLAFCVLIVTVQLWLPVQCTSFDLTLYYEGLCPDCHDFFLDQLWPTYNKLEEFMNVDLVPFGKAHMTVTNHTTTFECQHGPQECYVNTVQACAVKYVHPIKKLINFVACMFRQDDPAKSGQLCADNVGTHWAALDKCSGGPEGEQLLRKMGERTLALKPPMKWVPYVQINGVHDDNIESLVETDLFGFACELLEPSAPKVCKKKVSGGRCFMCKPPPVRLTISDHVVTYLKN</sequence>
<dbReference type="InterPro" id="IPR004911">
    <property type="entry name" value="Interferon-induced_GILT"/>
</dbReference>
<dbReference type="Pfam" id="PF03227">
    <property type="entry name" value="GILT"/>
    <property type="match status" value="1"/>
</dbReference>
<feature type="signal peptide" evidence="6">
    <location>
        <begin position="1"/>
        <end position="29"/>
    </location>
</feature>
<dbReference type="GO" id="GO:0005576">
    <property type="term" value="C:extracellular region"/>
    <property type="evidence" value="ECO:0007669"/>
    <property type="project" value="UniProtKB-SubCell"/>
</dbReference>
<dbReference type="VEuPathDB" id="VectorBase:LOC119169763"/>
<dbReference type="Proteomes" id="UP000821866">
    <property type="component" value="Unassembled WGS sequence"/>
</dbReference>
<dbReference type="PANTHER" id="PTHR13234:SF8">
    <property type="entry name" value="GAMMA-INTERFERON-INDUCIBLE LYSOSOMAL THIOL REDUCTASE"/>
    <property type="match status" value="1"/>
</dbReference>
<dbReference type="PANTHER" id="PTHR13234">
    <property type="entry name" value="GAMMA-INTERFERON INDUCIBLE LYSOSOMAL THIOL REDUCTASE GILT"/>
    <property type="match status" value="1"/>
</dbReference>
<evidence type="ECO:0000313" key="7">
    <source>
        <dbReference type="EMBL" id="KAH8025273.1"/>
    </source>
</evidence>
<keyword evidence="4 6" id="KW-0732">Signal</keyword>
<keyword evidence="5" id="KW-0325">Glycoprotein</keyword>
<keyword evidence="8" id="KW-1185">Reference proteome</keyword>
<proteinExistence type="inferred from homology"/>
<accession>A0A9J6DTJ2</accession>
<keyword evidence="3" id="KW-0964">Secreted</keyword>
<evidence type="ECO:0000256" key="3">
    <source>
        <dbReference type="ARBA" id="ARBA00022525"/>
    </source>
</evidence>
<evidence type="ECO:0000256" key="1">
    <source>
        <dbReference type="ARBA" id="ARBA00004613"/>
    </source>
</evidence>
<evidence type="ECO:0000313" key="8">
    <source>
        <dbReference type="Proteomes" id="UP000821866"/>
    </source>
</evidence>
<comment type="similarity">
    <text evidence="2">Belongs to the GILT family.</text>
</comment>
<reference evidence="7" key="1">
    <citation type="journal article" date="2020" name="Cell">
        <title>Large-Scale Comparative Analyses of Tick Genomes Elucidate Their Genetic Diversity and Vector Capacities.</title>
        <authorList>
            <consortium name="Tick Genome and Microbiome Consortium (TIGMIC)"/>
            <person name="Jia N."/>
            <person name="Wang J."/>
            <person name="Shi W."/>
            <person name="Du L."/>
            <person name="Sun Y."/>
            <person name="Zhan W."/>
            <person name="Jiang J.F."/>
            <person name="Wang Q."/>
            <person name="Zhang B."/>
            <person name="Ji P."/>
            <person name="Bell-Sakyi L."/>
            <person name="Cui X.M."/>
            <person name="Yuan T.T."/>
            <person name="Jiang B.G."/>
            <person name="Yang W.F."/>
            <person name="Lam T.T."/>
            <person name="Chang Q.C."/>
            <person name="Ding S.J."/>
            <person name="Wang X.J."/>
            <person name="Zhu J.G."/>
            <person name="Ruan X.D."/>
            <person name="Zhao L."/>
            <person name="Wei J.T."/>
            <person name="Ye R.Z."/>
            <person name="Que T.C."/>
            <person name="Du C.H."/>
            <person name="Zhou Y.H."/>
            <person name="Cheng J.X."/>
            <person name="Dai P.F."/>
            <person name="Guo W.B."/>
            <person name="Han X.H."/>
            <person name="Huang E.J."/>
            <person name="Li L.F."/>
            <person name="Wei W."/>
            <person name="Gao Y.C."/>
            <person name="Liu J.Z."/>
            <person name="Shao H.Z."/>
            <person name="Wang X."/>
            <person name="Wang C.C."/>
            <person name="Yang T.C."/>
            <person name="Huo Q.B."/>
            <person name="Li W."/>
            <person name="Chen H.Y."/>
            <person name="Chen S.E."/>
            <person name="Zhou L.G."/>
            <person name="Ni X.B."/>
            <person name="Tian J.H."/>
            <person name="Sheng Y."/>
            <person name="Liu T."/>
            <person name="Pan Y.S."/>
            <person name="Xia L.Y."/>
            <person name="Li J."/>
            <person name="Zhao F."/>
            <person name="Cao W.C."/>
        </authorList>
    </citation>
    <scope>NUCLEOTIDE SEQUENCE</scope>
    <source>
        <strain evidence="7">Rmic-2018</strain>
    </source>
</reference>
<dbReference type="EMBL" id="JABSTU010000007">
    <property type="protein sequence ID" value="KAH8025273.1"/>
    <property type="molecule type" value="Genomic_DNA"/>
</dbReference>
<comment type="caution">
    <text evidence="7">The sequence shown here is derived from an EMBL/GenBank/DDBJ whole genome shotgun (WGS) entry which is preliminary data.</text>
</comment>
<dbReference type="OrthoDB" id="958254at2759"/>
<protein>
    <recommendedName>
        <fullName evidence="9">Gamma-interferon inducible lysosomal thiol reductase</fullName>
    </recommendedName>
</protein>